<organism evidence="1 2">
    <name type="scientific">Streblomastix strix</name>
    <dbReference type="NCBI Taxonomy" id="222440"/>
    <lineage>
        <taxon>Eukaryota</taxon>
        <taxon>Metamonada</taxon>
        <taxon>Preaxostyla</taxon>
        <taxon>Oxymonadida</taxon>
        <taxon>Streblomastigidae</taxon>
        <taxon>Streblomastix</taxon>
    </lineage>
</organism>
<dbReference type="AlphaFoldDB" id="A0A5J4US13"/>
<proteinExistence type="predicted"/>
<name>A0A5J4US13_9EUKA</name>
<evidence type="ECO:0000313" key="2">
    <source>
        <dbReference type="Proteomes" id="UP000324800"/>
    </source>
</evidence>
<gene>
    <name evidence="1" type="ORF">EZS28_031722</name>
</gene>
<reference evidence="1 2" key="1">
    <citation type="submission" date="2019-03" db="EMBL/GenBank/DDBJ databases">
        <title>Single cell metagenomics reveals metabolic interactions within the superorganism composed of flagellate Streblomastix strix and complex community of Bacteroidetes bacteria on its surface.</title>
        <authorList>
            <person name="Treitli S.C."/>
            <person name="Kolisko M."/>
            <person name="Husnik F."/>
            <person name="Keeling P."/>
            <person name="Hampl V."/>
        </authorList>
    </citation>
    <scope>NUCLEOTIDE SEQUENCE [LARGE SCALE GENOMIC DNA]</scope>
    <source>
        <strain evidence="1">ST1C</strain>
    </source>
</reference>
<dbReference type="Proteomes" id="UP000324800">
    <property type="component" value="Unassembled WGS sequence"/>
</dbReference>
<protein>
    <submittedName>
        <fullName evidence="1">Uncharacterized protein</fullName>
    </submittedName>
</protein>
<comment type="caution">
    <text evidence="1">The sequence shown here is derived from an EMBL/GenBank/DDBJ whole genome shotgun (WGS) entry which is preliminary data.</text>
</comment>
<evidence type="ECO:0000313" key="1">
    <source>
        <dbReference type="EMBL" id="KAA6372751.1"/>
    </source>
</evidence>
<accession>A0A5J4US13</accession>
<dbReference type="EMBL" id="SNRW01013325">
    <property type="protein sequence ID" value="KAA6372751.1"/>
    <property type="molecule type" value="Genomic_DNA"/>
</dbReference>
<sequence>MSFDSQAQDQSPPLEDNCDLRAHDIITSFLEQENAAKYSMLNTATEALNQDSDIVLDTNQVIFTQLDFVGHNQTSKELGTTNETEHKKESPISRHWKYNETQRAFYTMHQKFKNCMTQSKTPDISQRALIVTLFVRVPQITILVMTLARVYAKLTILLAFLNQ</sequence>